<dbReference type="InterPro" id="IPR011006">
    <property type="entry name" value="CheY-like_superfamily"/>
</dbReference>
<dbReference type="PANTHER" id="PTHR43214">
    <property type="entry name" value="TWO-COMPONENT RESPONSE REGULATOR"/>
    <property type="match status" value="1"/>
</dbReference>
<evidence type="ECO:0000256" key="4">
    <source>
        <dbReference type="ARBA" id="ARBA00023163"/>
    </source>
</evidence>
<dbReference type="EMBL" id="BARV01024093">
    <property type="protein sequence ID" value="GAI44175.1"/>
    <property type="molecule type" value="Genomic_DNA"/>
</dbReference>
<dbReference type="SMART" id="SM00421">
    <property type="entry name" value="HTH_LUXR"/>
    <property type="match status" value="1"/>
</dbReference>
<evidence type="ECO:0000256" key="3">
    <source>
        <dbReference type="ARBA" id="ARBA00023125"/>
    </source>
</evidence>
<dbReference type="CDD" id="cd17535">
    <property type="entry name" value="REC_NarL-like"/>
    <property type="match status" value="1"/>
</dbReference>
<dbReference type="PROSITE" id="PS50043">
    <property type="entry name" value="HTH_LUXR_2"/>
    <property type="match status" value="1"/>
</dbReference>
<dbReference type="InterPro" id="IPR016032">
    <property type="entry name" value="Sig_transdc_resp-reg_C-effctor"/>
</dbReference>
<dbReference type="SMART" id="SM00448">
    <property type="entry name" value="REC"/>
    <property type="match status" value="1"/>
</dbReference>
<sequence length="228" mass="24989">MSITVLLADDHGVLRDGLRLLLEAQHDIRVIADAANGRDAVRQVVKLCPDVVIMDIAMPELNGIEATRQIHEVCPSAPVVILSIYSTSEHVFQALRVGARGYLLKESAGVEVVNAVRTVHAGQRYLSQKISDRVVDDYITQRNATEAKSPLAHLSPREQEILQLVVEGKSSSEIAEVIYLSPKTVDTYRARLMKKLDIKDIPSLVKFAVQHGLTSLEPPIPPSANSTS</sequence>
<proteinExistence type="predicted"/>
<evidence type="ECO:0000259" key="6">
    <source>
        <dbReference type="PROSITE" id="PS50110"/>
    </source>
</evidence>
<dbReference type="PRINTS" id="PR00038">
    <property type="entry name" value="HTHLUXR"/>
</dbReference>
<protein>
    <recommendedName>
        <fullName evidence="8">DNA-binding response regulator</fullName>
    </recommendedName>
</protein>
<keyword evidence="1" id="KW-0597">Phosphoprotein</keyword>
<dbReference type="Pfam" id="PF00196">
    <property type="entry name" value="GerE"/>
    <property type="match status" value="1"/>
</dbReference>
<dbReference type="Pfam" id="PF00072">
    <property type="entry name" value="Response_reg"/>
    <property type="match status" value="1"/>
</dbReference>
<dbReference type="InterPro" id="IPR058245">
    <property type="entry name" value="NreC/VraR/RcsB-like_REC"/>
</dbReference>
<dbReference type="InterPro" id="IPR001789">
    <property type="entry name" value="Sig_transdc_resp-reg_receiver"/>
</dbReference>
<feature type="domain" description="HTH luxR-type" evidence="5">
    <location>
        <begin position="147"/>
        <end position="212"/>
    </location>
</feature>
<dbReference type="SUPFAM" id="SSF52172">
    <property type="entry name" value="CheY-like"/>
    <property type="match status" value="1"/>
</dbReference>
<dbReference type="AlphaFoldDB" id="X1PZA1"/>
<comment type="caution">
    <text evidence="7">The sequence shown here is derived from an EMBL/GenBank/DDBJ whole genome shotgun (WGS) entry which is preliminary data.</text>
</comment>
<dbReference type="CDD" id="cd06170">
    <property type="entry name" value="LuxR_C_like"/>
    <property type="match status" value="1"/>
</dbReference>
<evidence type="ECO:0000259" key="5">
    <source>
        <dbReference type="PROSITE" id="PS50043"/>
    </source>
</evidence>
<evidence type="ECO:0008006" key="8">
    <source>
        <dbReference type="Google" id="ProtNLM"/>
    </source>
</evidence>
<evidence type="ECO:0000256" key="1">
    <source>
        <dbReference type="ARBA" id="ARBA00022553"/>
    </source>
</evidence>
<accession>X1PZA1</accession>
<organism evidence="7">
    <name type="scientific">marine sediment metagenome</name>
    <dbReference type="NCBI Taxonomy" id="412755"/>
    <lineage>
        <taxon>unclassified sequences</taxon>
        <taxon>metagenomes</taxon>
        <taxon>ecological metagenomes</taxon>
    </lineage>
</organism>
<dbReference type="PROSITE" id="PS50110">
    <property type="entry name" value="RESPONSE_REGULATORY"/>
    <property type="match status" value="1"/>
</dbReference>
<dbReference type="GO" id="GO:0003677">
    <property type="term" value="F:DNA binding"/>
    <property type="evidence" value="ECO:0007669"/>
    <property type="project" value="UniProtKB-KW"/>
</dbReference>
<dbReference type="InterPro" id="IPR039420">
    <property type="entry name" value="WalR-like"/>
</dbReference>
<keyword evidence="4" id="KW-0804">Transcription</keyword>
<feature type="domain" description="Response regulatory" evidence="6">
    <location>
        <begin position="4"/>
        <end position="120"/>
    </location>
</feature>
<dbReference type="PROSITE" id="PS00622">
    <property type="entry name" value="HTH_LUXR_1"/>
    <property type="match status" value="1"/>
</dbReference>
<dbReference type="SUPFAM" id="SSF46894">
    <property type="entry name" value="C-terminal effector domain of the bipartite response regulators"/>
    <property type="match status" value="1"/>
</dbReference>
<dbReference type="GO" id="GO:0000160">
    <property type="term" value="P:phosphorelay signal transduction system"/>
    <property type="evidence" value="ECO:0007669"/>
    <property type="project" value="InterPro"/>
</dbReference>
<dbReference type="GO" id="GO:0006355">
    <property type="term" value="P:regulation of DNA-templated transcription"/>
    <property type="evidence" value="ECO:0007669"/>
    <property type="project" value="InterPro"/>
</dbReference>
<gene>
    <name evidence="7" type="ORF">S06H3_39389</name>
</gene>
<evidence type="ECO:0000313" key="7">
    <source>
        <dbReference type="EMBL" id="GAI44175.1"/>
    </source>
</evidence>
<evidence type="ECO:0000256" key="2">
    <source>
        <dbReference type="ARBA" id="ARBA00023015"/>
    </source>
</evidence>
<name>X1PZA1_9ZZZZ</name>
<dbReference type="Gene3D" id="3.40.50.2300">
    <property type="match status" value="1"/>
</dbReference>
<keyword evidence="2" id="KW-0805">Transcription regulation</keyword>
<reference evidence="7" key="1">
    <citation type="journal article" date="2014" name="Front. Microbiol.">
        <title>High frequency of phylogenetically diverse reductive dehalogenase-homologous genes in deep subseafloor sedimentary metagenomes.</title>
        <authorList>
            <person name="Kawai M."/>
            <person name="Futagami T."/>
            <person name="Toyoda A."/>
            <person name="Takaki Y."/>
            <person name="Nishi S."/>
            <person name="Hori S."/>
            <person name="Arai W."/>
            <person name="Tsubouchi T."/>
            <person name="Morono Y."/>
            <person name="Uchiyama I."/>
            <person name="Ito T."/>
            <person name="Fujiyama A."/>
            <person name="Inagaki F."/>
            <person name="Takami H."/>
        </authorList>
    </citation>
    <scope>NUCLEOTIDE SEQUENCE</scope>
    <source>
        <strain evidence="7">Expedition CK06-06</strain>
    </source>
</reference>
<dbReference type="InterPro" id="IPR000792">
    <property type="entry name" value="Tscrpt_reg_LuxR_C"/>
</dbReference>
<keyword evidence="3" id="KW-0238">DNA-binding</keyword>
<dbReference type="PANTHER" id="PTHR43214:SF41">
    <property type="entry name" value="NITRATE_NITRITE RESPONSE REGULATOR PROTEIN NARP"/>
    <property type="match status" value="1"/>
</dbReference>